<protein>
    <submittedName>
        <fullName evidence="1">Uncharacterized protein</fullName>
    </submittedName>
</protein>
<comment type="caution">
    <text evidence="1">The sequence shown here is derived from an EMBL/GenBank/DDBJ whole genome shotgun (WGS) entry which is preliminary data.</text>
</comment>
<evidence type="ECO:0000313" key="2">
    <source>
        <dbReference type="Proteomes" id="UP001163321"/>
    </source>
</evidence>
<organism evidence="1 2">
    <name type="scientific">Peronosclerospora sorghi</name>
    <dbReference type="NCBI Taxonomy" id="230839"/>
    <lineage>
        <taxon>Eukaryota</taxon>
        <taxon>Sar</taxon>
        <taxon>Stramenopiles</taxon>
        <taxon>Oomycota</taxon>
        <taxon>Peronosporomycetes</taxon>
        <taxon>Peronosporales</taxon>
        <taxon>Peronosporaceae</taxon>
        <taxon>Peronosclerospora</taxon>
    </lineage>
</organism>
<keyword evidence="2" id="KW-1185">Reference proteome</keyword>
<evidence type="ECO:0000313" key="1">
    <source>
        <dbReference type="EMBL" id="KAI9909728.1"/>
    </source>
</evidence>
<name>A0ACC0VT99_9STRA</name>
<gene>
    <name evidence="1" type="ORF">PsorP6_014907</name>
</gene>
<proteinExistence type="predicted"/>
<sequence length="138" mass="15801">MVIQRDQSRRELSTMNVLSKGASASTSRESDAIISCRRPREAVLSMEQAAIQVGSSHLLPYLKTIMMTLKGYTNIHRPFVVPPDGQNNGLYHEQREDWMEELNQIQLVALKSQERRWNMEIVPSLVTFQLKFGHCNVS</sequence>
<dbReference type="EMBL" id="CM047586">
    <property type="protein sequence ID" value="KAI9909728.1"/>
    <property type="molecule type" value="Genomic_DNA"/>
</dbReference>
<dbReference type="Proteomes" id="UP001163321">
    <property type="component" value="Chromosome 7"/>
</dbReference>
<reference evidence="1 2" key="1">
    <citation type="journal article" date="2022" name="bioRxiv">
        <title>The genome of the oomycete Peronosclerospora sorghi, a cosmopolitan pathogen of maize and sorghum, is inflated with dispersed pseudogenes.</title>
        <authorList>
            <person name="Fletcher K."/>
            <person name="Martin F."/>
            <person name="Isakeit T."/>
            <person name="Cavanaugh K."/>
            <person name="Magill C."/>
            <person name="Michelmore R."/>
        </authorList>
    </citation>
    <scope>NUCLEOTIDE SEQUENCE [LARGE SCALE GENOMIC DNA]</scope>
    <source>
        <strain evidence="1">P6</strain>
    </source>
</reference>
<accession>A0ACC0VT99</accession>